<feature type="compositionally biased region" description="Polar residues" evidence="1">
    <location>
        <begin position="222"/>
        <end position="231"/>
    </location>
</feature>
<dbReference type="GO" id="GO:0004672">
    <property type="term" value="F:protein kinase activity"/>
    <property type="evidence" value="ECO:0007669"/>
    <property type="project" value="InterPro"/>
</dbReference>
<dbReference type="Pfam" id="PF00069">
    <property type="entry name" value="Pkinase"/>
    <property type="match status" value="1"/>
</dbReference>
<dbReference type="InterPro" id="IPR000719">
    <property type="entry name" value="Prot_kinase_dom"/>
</dbReference>
<dbReference type="GO" id="GO:0005524">
    <property type="term" value="F:ATP binding"/>
    <property type="evidence" value="ECO:0007669"/>
    <property type="project" value="InterPro"/>
</dbReference>
<sequence>MKPSDAPAGSAAAGGKLGSLAAAVSATSGSSGGSGILSKVRSFGRSAPSTMQDRVSKDAQEQAREQAAQLKAELQAQAASPTAKAKKRGSLEEGATSPWSSRGSHGALQSVPPPRTHSSHPHATELSHGAPQSNAKTGTSTRARYYSDDTTGPVPSSPIPLTSMNKSSTAVARGRRDFLDADEMKAEVVVGSAHSGTKAVLFKKMDSAYGSSMDSQEPDQPATATRVSTKNQPRRLVRKPAGEGSGRLHVSTSGRLPASGSGRLPVSGSGRLPVSTSGRLPVSTSGRIQVSPSARRFSSCEESLHSDGAAGCDPPAAFHAVPSRIFGKESQSDGHTPATSSAMLSSRLKGAGSRKKLNVEVGSPNPRSPGRDALLENRTISPSTIFSARGAGSGHAFARKNTDGTPRTTDDSFVYPMSPAGTGNEPDRSFSSFASMRRALSAKRIEPLEADLSTLTKKDFSDKLEELAPDAGKRRIEDFVLLHENQILGKGGQSVIYKGKKSSGTVAVKRILCVRGVDETEERRMLRLRFARVEAEVLAMVTPHPHIVVLEDVFDSRAHFDLVLECLDGPNLFEFMTAGQVSENAALVIMRQVASAIAHLHMYGIAHRDLKPQNVVFRSGTPKEDDFWLKLIDFGLVHSKVHEDGDEVTAKAGTYQWMAPEQIARKPHPAAGVDVWAMGVMLYILVESRYPFYAKSMEELERNICSTNMRERFSCSSADVSALTIAMLAVDFTQRPSAAEVLQRLDKIIDTRGLSVPKESSGKFWERTKR</sequence>
<dbReference type="AlphaFoldDB" id="A0A5J4Z4W9"/>
<feature type="region of interest" description="Disordered" evidence="1">
    <location>
        <begin position="23"/>
        <end position="173"/>
    </location>
</feature>
<dbReference type="SMART" id="SM00220">
    <property type="entry name" value="S_TKc"/>
    <property type="match status" value="1"/>
</dbReference>
<dbReference type="EMBL" id="VRMN01000001">
    <property type="protein sequence ID" value="KAA8498270.1"/>
    <property type="molecule type" value="Genomic_DNA"/>
</dbReference>
<name>A0A5J4Z4W9_PORPP</name>
<dbReference type="OrthoDB" id="248923at2759"/>
<feature type="region of interest" description="Disordered" evidence="1">
    <location>
        <begin position="327"/>
        <end position="430"/>
    </location>
</feature>
<feature type="compositionally biased region" description="Polar residues" evidence="1">
    <location>
        <begin position="333"/>
        <end position="344"/>
    </location>
</feature>
<feature type="compositionally biased region" description="Polar residues" evidence="1">
    <location>
        <begin position="274"/>
        <end position="289"/>
    </location>
</feature>
<dbReference type="InterPro" id="IPR008271">
    <property type="entry name" value="Ser/Thr_kinase_AS"/>
</dbReference>
<feature type="region of interest" description="Disordered" evidence="1">
    <location>
        <begin position="209"/>
        <end position="289"/>
    </location>
</feature>
<dbReference type="Proteomes" id="UP000324585">
    <property type="component" value="Unassembled WGS sequence"/>
</dbReference>
<dbReference type="SUPFAM" id="SSF56112">
    <property type="entry name" value="Protein kinase-like (PK-like)"/>
    <property type="match status" value="1"/>
</dbReference>
<dbReference type="PANTHER" id="PTHR24347">
    <property type="entry name" value="SERINE/THREONINE-PROTEIN KINASE"/>
    <property type="match status" value="1"/>
</dbReference>
<evidence type="ECO:0000313" key="3">
    <source>
        <dbReference type="EMBL" id="KAA8498270.1"/>
    </source>
</evidence>
<keyword evidence="3" id="KW-0808">Transferase</keyword>
<evidence type="ECO:0000256" key="1">
    <source>
        <dbReference type="SAM" id="MobiDB-lite"/>
    </source>
</evidence>
<keyword evidence="4" id="KW-1185">Reference proteome</keyword>
<protein>
    <submittedName>
        <fullName evidence="3">Putative myosin light chain kinase</fullName>
    </submittedName>
</protein>
<organism evidence="3 4">
    <name type="scientific">Porphyridium purpureum</name>
    <name type="common">Red alga</name>
    <name type="synonym">Porphyridium cruentum</name>
    <dbReference type="NCBI Taxonomy" id="35688"/>
    <lineage>
        <taxon>Eukaryota</taxon>
        <taxon>Rhodophyta</taxon>
        <taxon>Bangiophyceae</taxon>
        <taxon>Porphyridiales</taxon>
        <taxon>Porphyridiaceae</taxon>
        <taxon>Porphyridium</taxon>
    </lineage>
</organism>
<evidence type="ECO:0000259" key="2">
    <source>
        <dbReference type="PROSITE" id="PS50011"/>
    </source>
</evidence>
<dbReference type="PROSITE" id="PS00108">
    <property type="entry name" value="PROTEIN_KINASE_ST"/>
    <property type="match status" value="1"/>
</dbReference>
<feature type="compositionally biased region" description="Low complexity" evidence="1">
    <location>
        <begin position="65"/>
        <end position="79"/>
    </location>
</feature>
<comment type="caution">
    <text evidence="3">The sequence shown here is derived from an EMBL/GenBank/DDBJ whole genome shotgun (WGS) entry which is preliminary data.</text>
</comment>
<dbReference type="PROSITE" id="PS50011">
    <property type="entry name" value="PROTEIN_KINASE_DOM"/>
    <property type="match status" value="1"/>
</dbReference>
<feature type="compositionally biased region" description="Basic and acidic residues" evidence="1">
    <location>
        <begin position="54"/>
        <end position="64"/>
    </location>
</feature>
<proteinExistence type="predicted"/>
<dbReference type="InterPro" id="IPR011009">
    <property type="entry name" value="Kinase-like_dom_sf"/>
</dbReference>
<accession>A0A5J4Z4W9</accession>
<dbReference type="Gene3D" id="1.10.510.10">
    <property type="entry name" value="Transferase(Phosphotransferase) domain 1"/>
    <property type="match status" value="1"/>
</dbReference>
<keyword evidence="3" id="KW-0418">Kinase</keyword>
<gene>
    <name evidence="3" type="ORF">FVE85_5855</name>
</gene>
<feature type="compositionally biased region" description="Polar residues" evidence="1">
    <location>
        <begin position="130"/>
        <end position="170"/>
    </location>
</feature>
<feature type="domain" description="Protein kinase" evidence="2">
    <location>
        <begin position="482"/>
        <end position="749"/>
    </location>
</feature>
<reference evidence="4" key="1">
    <citation type="journal article" date="2019" name="Nat. Commun.">
        <title>Expansion of phycobilisome linker gene families in mesophilic red algae.</title>
        <authorList>
            <person name="Lee J."/>
            <person name="Kim D."/>
            <person name="Bhattacharya D."/>
            <person name="Yoon H.S."/>
        </authorList>
    </citation>
    <scope>NUCLEOTIDE SEQUENCE [LARGE SCALE GENOMIC DNA]</scope>
    <source>
        <strain evidence="4">CCMP 1328</strain>
    </source>
</reference>
<evidence type="ECO:0000313" key="4">
    <source>
        <dbReference type="Proteomes" id="UP000324585"/>
    </source>
</evidence>